<dbReference type="Pfam" id="PF03658">
    <property type="entry name" value="Ub-RnfH"/>
    <property type="match status" value="1"/>
</dbReference>
<evidence type="ECO:0000256" key="1">
    <source>
        <dbReference type="ARBA" id="ARBA00010645"/>
    </source>
</evidence>
<comment type="similarity">
    <text evidence="1 2">Belongs to the UPF0125 (RnfH) family.</text>
</comment>
<dbReference type="InterPro" id="IPR005346">
    <property type="entry name" value="RnfH"/>
</dbReference>
<dbReference type="HOGENOM" id="CLU_150721_1_0_4"/>
<name>S6AGG4_SULDS</name>
<evidence type="ECO:0000256" key="3">
    <source>
        <dbReference type="SAM" id="MobiDB-lite"/>
    </source>
</evidence>
<evidence type="ECO:0000313" key="4">
    <source>
        <dbReference type="EMBL" id="BAN35106.1"/>
    </source>
</evidence>
<dbReference type="HAMAP" id="MF_00460">
    <property type="entry name" value="UPF0125_RnfH"/>
    <property type="match status" value="1"/>
</dbReference>
<dbReference type="InterPro" id="IPR037021">
    <property type="entry name" value="RnfH_sf"/>
</dbReference>
<dbReference type="EMBL" id="AP013066">
    <property type="protein sequence ID" value="BAN35106.1"/>
    <property type="molecule type" value="Genomic_DNA"/>
</dbReference>
<sequence>MEVAYALPQKQEVLSLKIRSEAPVSEAIARSGILQDFPEIDLASAKVGIYGKQVKLDAVLRDKDRIEIYRPLIADPKEIRRKRAAEGKETKKEAGGAETAPT</sequence>
<dbReference type="PANTHER" id="PTHR37483">
    <property type="entry name" value="UPF0125 PROTEIN RATB"/>
    <property type="match status" value="1"/>
</dbReference>
<dbReference type="KEGG" id="sdr:SCD_n01277"/>
<dbReference type="PANTHER" id="PTHR37483:SF1">
    <property type="entry name" value="UPF0125 PROTEIN RATB"/>
    <property type="match status" value="1"/>
</dbReference>
<feature type="compositionally biased region" description="Basic and acidic residues" evidence="3">
    <location>
        <begin position="84"/>
        <end position="95"/>
    </location>
</feature>
<feature type="region of interest" description="Disordered" evidence="3">
    <location>
        <begin position="80"/>
        <end position="102"/>
    </location>
</feature>
<organism evidence="4 5">
    <name type="scientific">Sulfuricella denitrificans (strain DSM 22764 / NBRC 105220 / skB26)</name>
    <dbReference type="NCBI Taxonomy" id="1163617"/>
    <lineage>
        <taxon>Bacteria</taxon>
        <taxon>Pseudomonadati</taxon>
        <taxon>Pseudomonadota</taxon>
        <taxon>Betaproteobacteria</taxon>
        <taxon>Nitrosomonadales</taxon>
        <taxon>Sulfuricellaceae</taxon>
        <taxon>Sulfuricella</taxon>
    </lineage>
</organism>
<dbReference type="SUPFAM" id="SSF54285">
    <property type="entry name" value="MoaD/ThiS"/>
    <property type="match status" value="1"/>
</dbReference>
<evidence type="ECO:0000256" key="2">
    <source>
        <dbReference type="HAMAP-Rule" id="MF_00460"/>
    </source>
</evidence>
<evidence type="ECO:0000313" key="5">
    <source>
        <dbReference type="Proteomes" id="UP000015559"/>
    </source>
</evidence>
<reference evidence="4 5" key="1">
    <citation type="journal article" date="2012" name="Appl. Environ. Microbiol.">
        <title>Draft genome sequence of a psychrotolerant sulfur-oxidizing bacterium, Sulfuricella denitrificans skB26, and proteomic insights into cold adaptation.</title>
        <authorList>
            <person name="Watanabe T."/>
            <person name="Kojima H."/>
            <person name="Fukui M."/>
        </authorList>
    </citation>
    <scope>NUCLEOTIDE SEQUENCE [LARGE SCALE GENOMIC DNA]</scope>
    <source>
        <strain evidence="5">skB26</strain>
    </source>
</reference>
<dbReference type="Gene3D" id="3.10.20.280">
    <property type="entry name" value="RnfH-like"/>
    <property type="match status" value="1"/>
</dbReference>
<accession>S6AGG4</accession>
<gene>
    <name evidence="4" type="ORF">SCD_n01277</name>
</gene>
<protein>
    <recommendedName>
        <fullName evidence="2">UPF0125 protein SCD_n01277</fullName>
    </recommendedName>
</protein>
<dbReference type="Proteomes" id="UP000015559">
    <property type="component" value="Chromosome"/>
</dbReference>
<dbReference type="AlphaFoldDB" id="S6AGG4"/>
<proteinExistence type="inferred from homology"/>
<dbReference type="eggNOG" id="COG2914">
    <property type="taxonomic scope" value="Bacteria"/>
</dbReference>
<dbReference type="STRING" id="1163617.SCD_n01277"/>
<dbReference type="NCBIfam" id="NF002490">
    <property type="entry name" value="PRK01777.1"/>
    <property type="match status" value="1"/>
</dbReference>
<dbReference type="InterPro" id="IPR016155">
    <property type="entry name" value="Mopterin_synth/thiamin_S_b"/>
</dbReference>
<keyword evidence="5" id="KW-1185">Reference proteome</keyword>